<evidence type="ECO:0000313" key="1">
    <source>
        <dbReference type="EMBL" id="WQD39768.1"/>
    </source>
</evidence>
<organism evidence="1 2">
    <name type="scientific">Niabella yanshanensis</name>
    <dbReference type="NCBI Taxonomy" id="577386"/>
    <lineage>
        <taxon>Bacteria</taxon>
        <taxon>Pseudomonadati</taxon>
        <taxon>Bacteroidota</taxon>
        <taxon>Chitinophagia</taxon>
        <taxon>Chitinophagales</taxon>
        <taxon>Chitinophagaceae</taxon>
        <taxon>Niabella</taxon>
    </lineage>
</organism>
<dbReference type="EMBL" id="CP139960">
    <property type="protein sequence ID" value="WQD39768.1"/>
    <property type="molecule type" value="Genomic_DNA"/>
</dbReference>
<dbReference type="Proteomes" id="UP001325680">
    <property type="component" value="Chromosome"/>
</dbReference>
<gene>
    <name evidence="1" type="ORF">U0035_06360</name>
</gene>
<dbReference type="Gene3D" id="1.20.1440.60">
    <property type="entry name" value="23S rRNA-intervening sequence"/>
    <property type="match status" value="1"/>
</dbReference>
<proteinExistence type="predicted"/>
<name>A0ABZ0W918_9BACT</name>
<accession>A0ABZ0W918</accession>
<protein>
    <submittedName>
        <fullName evidence="1">Four helix bundle protein</fullName>
    </submittedName>
</protein>
<dbReference type="InterPro" id="IPR036583">
    <property type="entry name" value="23S_rRNA_IVS_sf"/>
</dbReference>
<dbReference type="InterPro" id="IPR012657">
    <property type="entry name" value="23S_rRNA-intervening_sequence"/>
</dbReference>
<dbReference type="PANTHER" id="PTHR38471:SF2">
    <property type="entry name" value="FOUR HELIX BUNDLE PROTEIN"/>
    <property type="match status" value="1"/>
</dbReference>
<sequence>MLQLSHKNLQVYQFTLKLVKEVYEHTQSYPKEEQFVLVTQLRRAIVSVCSNLAEGAARSSKLEKKRFYEISRSSLVEVDTQIEISLILDYLKKNKLVKLEEYLEAVFKMLSKMIDNLSADI</sequence>
<dbReference type="NCBIfam" id="TIGR02436">
    <property type="entry name" value="four helix bundle protein"/>
    <property type="match status" value="1"/>
</dbReference>
<dbReference type="RefSeq" id="WP_114789184.1">
    <property type="nucleotide sequence ID" value="NZ_CP139960.1"/>
</dbReference>
<keyword evidence="2" id="KW-1185">Reference proteome</keyword>
<dbReference type="PANTHER" id="PTHR38471">
    <property type="entry name" value="FOUR HELIX BUNDLE PROTEIN"/>
    <property type="match status" value="1"/>
</dbReference>
<dbReference type="Pfam" id="PF05635">
    <property type="entry name" value="23S_rRNA_IVP"/>
    <property type="match status" value="1"/>
</dbReference>
<dbReference type="SUPFAM" id="SSF158446">
    <property type="entry name" value="IVS-encoded protein-like"/>
    <property type="match status" value="1"/>
</dbReference>
<evidence type="ECO:0000313" key="2">
    <source>
        <dbReference type="Proteomes" id="UP001325680"/>
    </source>
</evidence>
<dbReference type="CDD" id="cd16377">
    <property type="entry name" value="23S_rRNA_IVP_like"/>
    <property type="match status" value="1"/>
</dbReference>
<reference evidence="1 2" key="1">
    <citation type="submission" date="2023-12" db="EMBL/GenBank/DDBJ databases">
        <title>Genome sequencing and assembly of bacterial species from a model synthetic community.</title>
        <authorList>
            <person name="Hogle S.L."/>
        </authorList>
    </citation>
    <scope>NUCLEOTIDE SEQUENCE [LARGE SCALE GENOMIC DNA]</scope>
    <source>
        <strain evidence="1 2">HAMBI_3031</strain>
    </source>
</reference>